<dbReference type="STRING" id="1385369.N825_16610"/>
<name>W9H1Q3_9PROT</name>
<gene>
    <name evidence="1" type="ORF">N825_16610</name>
</gene>
<evidence type="ECO:0000313" key="2">
    <source>
        <dbReference type="Proteomes" id="UP000019486"/>
    </source>
</evidence>
<evidence type="ECO:0000313" key="1">
    <source>
        <dbReference type="EMBL" id="EWY37673.1"/>
    </source>
</evidence>
<dbReference type="EMBL" id="AVFL01000024">
    <property type="protein sequence ID" value="EWY37673.1"/>
    <property type="molecule type" value="Genomic_DNA"/>
</dbReference>
<dbReference type="AlphaFoldDB" id="W9H1Q3"/>
<proteinExistence type="predicted"/>
<accession>W9H1Q3</accession>
<comment type="caution">
    <text evidence="1">The sequence shown here is derived from an EMBL/GenBank/DDBJ whole genome shotgun (WGS) entry which is preliminary data.</text>
</comment>
<sequence length="61" mass="6832">MSPLDQIYAEYATARDQVLKQTHSSHVGECLDAIRPLWVAYQDKLRTLSAAEDVAPMRLSA</sequence>
<reference evidence="1 2" key="1">
    <citation type="submission" date="2013-08" db="EMBL/GenBank/DDBJ databases">
        <title>The genome sequence of Skermanella stibiiresistens.</title>
        <authorList>
            <person name="Zhu W."/>
            <person name="Wang G."/>
        </authorList>
    </citation>
    <scope>NUCLEOTIDE SEQUENCE [LARGE SCALE GENOMIC DNA]</scope>
    <source>
        <strain evidence="1 2">SB22</strain>
    </source>
</reference>
<keyword evidence="2" id="KW-1185">Reference proteome</keyword>
<protein>
    <submittedName>
        <fullName evidence="1">Uncharacterized protein</fullName>
    </submittedName>
</protein>
<dbReference type="Proteomes" id="UP000019486">
    <property type="component" value="Unassembled WGS sequence"/>
</dbReference>
<organism evidence="1 2">
    <name type="scientific">Skermanella stibiiresistens SB22</name>
    <dbReference type="NCBI Taxonomy" id="1385369"/>
    <lineage>
        <taxon>Bacteria</taxon>
        <taxon>Pseudomonadati</taxon>
        <taxon>Pseudomonadota</taxon>
        <taxon>Alphaproteobacteria</taxon>
        <taxon>Rhodospirillales</taxon>
        <taxon>Azospirillaceae</taxon>
        <taxon>Skermanella</taxon>
    </lineage>
</organism>